<protein>
    <recommendedName>
        <fullName evidence="5">ESAT-6-like protein</fullName>
    </recommendedName>
</protein>
<evidence type="ECO:0000313" key="4">
    <source>
        <dbReference type="Proteomes" id="UP001500220"/>
    </source>
</evidence>
<dbReference type="Pfam" id="PF06013">
    <property type="entry name" value="WXG100"/>
    <property type="match status" value="1"/>
</dbReference>
<keyword evidence="4" id="KW-1185">Reference proteome</keyword>
<dbReference type="SUPFAM" id="SSF140453">
    <property type="entry name" value="EsxAB dimer-like"/>
    <property type="match status" value="1"/>
</dbReference>
<reference evidence="2" key="3">
    <citation type="submission" date="2020-09" db="EMBL/GenBank/DDBJ databases">
        <authorList>
            <person name="Sun Q."/>
            <person name="Zhou Y."/>
        </authorList>
    </citation>
    <scope>NUCLEOTIDE SEQUENCE</scope>
    <source>
        <strain evidence="2">CGMCC 4.7206</strain>
    </source>
</reference>
<accession>A0A917K6S6</accession>
<comment type="caution">
    <text evidence="2">The sequence shown here is derived from an EMBL/GenBank/DDBJ whole genome shotgun (WGS) entry which is preliminary data.</text>
</comment>
<dbReference type="AlphaFoldDB" id="A0A917K6S6"/>
<dbReference type="InterPro" id="IPR036689">
    <property type="entry name" value="ESAT-6-like_sf"/>
</dbReference>
<dbReference type="RefSeq" id="WP_188991000.1">
    <property type="nucleotide sequence ID" value="NZ_BAAAHC010000001.1"/>
</dbReference>
<dbReference type="EMBL" id="BMMT01000021">
    <property type="protein sequence ID" value="GGJ03138.1"/>
    <property type="molecule type" value="Genomic_DNA"/>
</dbReference>
<sequence length="100" mass="11504">MSDYRFNFQIADATLYDMDHVTKHVKSVLEDLERDAEASIKDWTGDARDAYWKAKAEWDQQAAAMPVYLEAGRKALLQISDNYGTTEQRAQMIWNDVRGG</sequence>
<dbReference type="InterPro" id="IPR010310">
    <property type="entry name" value="T7SS_ESAT-6-like"/>
</dbReference>
<evidence type="ECO:0000313" key="3">
    <source>
        <dbReference type="Proteomes" id="UP000597989"/>
    </source>
</evidence>
<organism evidence="2 3">
    <name type="scientific">Saccharopolyspora thermophila</name>
    <dbReference type="NCBI Taxonomy" id="89367"/>
    <lineage>
        <taxon>Bacteria</taxon>
        <taxon>Bacillati</taxon>
        <taxon>Actinomycetota</taxon>
        <taxon>Actinomycetes</taxon>
        <taxon>Pseudonocardiales</taxon>
        <taxon>Pseudonocardiaceae</taxon>
        <taxon>Saccharopolyspora</taxon>
    </lineage>
</organism>
<evidence type="ECO:0000313" key="2">
    <source>
        <dbReference type="EMBL" id="GGJ03138.1"/>
    </source>
</evidence>
<reference evidence="2 3" key="1">
    <citation type="journal article" date="2014" name="Int. J. Syst. Evol. Microbiol.">
        <title>Complete genome sequence of Corynebacterium casei LMG S-19264T (=DSM 44701T), isolated from a smear-ripened cheese.</title>
        <authorList>
            <consortium name="US DOE Joint Genome Institute (JGI-PGF)"/>
            <person name="Walter F."/>
            <person name="Albersmeier A."/>
            <person name="Kalinowski J."/>
            <person name="Ruckert C."/>
        </authorList>
    </citation>
    <scope>NUCLEOTIDE SEQUENCE [LARGE SCALE GENOMIC DNA]</scope>
    <source>
        <strain evidence="2 3">CGMCC 4.7206</strain>
    </source>
</reference>
<dbReference type="Gene3D" id="1.10.287.1060">
    <property type="entry name" value="ESAT-6-like"/>
    <property type="match status" value="1"/>
</dbReference>
<reference evidence="1 4" key="2">
    <citation type="journal article" date="2019" name="Int. J. Syst. Evol. Microbiol.">
        <title>The Global Catalogue of Microorganisms (GCM) 10K type strain sequencing project: providing services to taxonomists for standard genome sequencing and annotation.</title>
        <authorList>
            <consortium name="The Broad Institute Genomics Platform"/>
            <consortium name="The Broad Institute Genome Sequencing Center for Infectious Disease"/>
            <person name="Wu L."/>
            <person name="Ma J."/>
        </authorList>
    </citation>
    <scope>NUCLEOTIDE SEQUENCE [LARGE SCALE GENOMIC DNA]</scope>
    <source>
        <strain evidence="1 4">JCM 10664</strain>
    </source>
</reference>
<evidence type="ECO:0008006" key="5">
    <source>
        <dbReference type="Google" id="ProtNLM"/>
    </source>
</evidence>
<dbReference type="EMBL" id="BAAAHC010000001">
    <property type="protein sequence ID" value="GAA0504225.1"/>
    <property type="molecule type" value="Genomic_DNA"/>
</dbReference>
<evidence type="ECO:0000313" key="1">
    <source>
        <dbReference type="EMBL" id="GAA0504225.1"/>
    </source>
</evidence>
<gene>
    <name evidence="1" type="ORF">GCM10009545_02480</name>
    <name evidence="2" type="ORF">GCM10011581_45350</name>
</gene>
<reference evidence="1" key="4">
    <citation type="submission" date="2023-12" db="EMBL/GenBank/DDBJ databases">
        <authorList>
            <person name="Sun Q."/>
            <person name="Inoue M."/>
        </authorList>
    </citation>
    <scope>NUCLEOTIDE SEQUENCE</scope>
    <source>
        <strain evidence="1">JCM 10664</strain>
    </source>
</reference>
<proteinExistence type="predicted"/>
<dbReference type="Proteomes" id="UP001500220">
    <property type="component" value="Unassembled WGS sequence"/>
</dbReference>
<dbReference type="Proteomes" id="UP000597989">
    <property type="component" value="Unassembled WGS sequence"/>
</dbReference>
<name>A0A917K6S6_9PSEU</name>